<evidence type="ECO:0000313" key="2">
    <source>
        <dbReference type="EMBL" id="PWA90042.1"/>
    </source>
</evidence>
<dbReference type="GO" id="GO:0031146">
    <property type="term" value="P:SCF-dependent proteasomal ubiquitin-dependent protein catabolic process"/>
    <property type="evidence" value="ECO:0007669"/>
    <property type="project" value="TreeGrafter"/>
</dbReference>
<accession>A0A2U1PWD9</accession>
<evidence type="ECO:0000313" key="3">
    <source>
        <dbReference type="Proteomes" id="UP000245207"/>
    </source>
</evidence>
<comment type="caution">
    <text evidence="2">The sequence shown here is derived from an EMBL/GenBank/DDBJ whole genome shotgun (WGS) entry which is preliminary data.</text>
</comment>
<dbReference type="EMBL" id="PKPP01000660">
    <property type="protein sequence ID" value="PWA90042.1"/>
    <property type="molecule type" value="Genomic_DNA"/>
</dbReference>
<feature type="region of interest" description="Disordered" evidence="1">
    <location>
        <begin position="196"/>
        <end position="220"/>
    </location>
</feature>
<dbReference type="Proteomes" id="UP000245207">
    <property type="component" value="Unassembled WGS sequence"/>
</dbReference>
<sequence>MAAFSRNCNNLKKFLCSFSDLEFENFQVDFLSWKVGQGVGNDCLSEKSRCTDVGLISVAENCRALKKLCVDNYASNRNRIGDEGLITVGNHSANLLELVLKGVSVSSRSLEVIATNCEKLECGVSNNGIMVFAFPNMVNIRVTKCKKLTCGIKKWLKARTKLIARWTKALNASTSDSGVQEHVVDVPPANHEAFTEREPLSATSSSIGNGGPTSIFNDSS</sequence>
<protein>
    <submittedName>
        <fullName evidence="2">VIER F-box protein 2</fullName>
    </submittedName>
</protein>
<dbReference type="InterPro" id="IPR032675">
    <property type="entry name" value="LRR_dom_sf"/>
</dbReference>
<dbReference type="STRING" id="35608.A0A2U1PWD9"/>
<dbReference type="SUPFAM" id="SSF52047">
    <property type="entry name" value="RNI-like"/>
    <property type="match status" value="1"/>
</dbReference>
<dbReference type="PANTHER" id="PTHR13318:SF131">
    <property type="entry name" value="F-BOX DOMAIN-CONTAINING PROTEIN"/>
    <property type="match status" value="1"/>
</dbReference>
<dbReference type="Gene3D" id="3.80.10.10">
    <property type="entry name" value="Ribonuclease Inhibitor"/>
    <property type="match status" value="1"/>
</dbReference>
<dbReference type="AlphaFoldDB" id="A0A2U1PWD9"/>
<feature type="compositionally biased region" description="Polar residues" evidence="1">
    <location>
        <begin position="201"/>
        <end position="220"/>
    </location>
</feature>
<name>A0A2U1PWD9_ARTAN</name>
<reference evidence="2 3" key="1">
    <citation type="journal article" date="2018" name="Mol. Plant">
        <title>The genome of Artemisia annua provides insight into the evolution of Asteraceae family and artemisinin biosynthesis.</title>
        <authorList>
            <person name="Shen Q."/>
            <person name="Zhang L."/>
            <person name="Liao Z."/>
            <person name="Wang S."/>
            <person name="Yan T."/>
            <person name="Shi P."/>
            <person name="Liu M."/>
            <person name="Fu X."/>
            <person name="Pan Q."/>
            <person name="Wang Y."/>
            <person name="Lv Z."/>
            <person name="Lu X."/>
            <person name="Zhang F."/>
            <person name="Jiang W."/>
            <person name="Ma Y."/>
            <person name="Chen M."/>
            <person name="Hao X."/>
            <person name="Li L."/>
            <person name="Tang Y."/>
            <person name="Lv G."/>
            <person name="Zhou Y."/>
            <person name="Sun X."/>
            <person name="Brodelius P.E."/>
            <person name="Rose J.K.C."/>
            <person name="Tang K."/>
        </authorList>
    </citation>
    <scope>NUCLEOTIDE SEQUENCE [LARGE SCALE GENOMIC DNA]</scope>
    <source>
        <strain evidence="3">cv. Huhao1</strain>
        <tissue evidence="2">Leaf</tissue>
    </source>
</reference>
<gene>
    <name evidence="2" type="ORF">CTI12_AA104710</name>
</gene>
<keyword evidence="3" id="KW-1185">Reference proteome</keyword>
<dbReference type="GO" id="GO:0019005">
    <property type="term" value="C:SCF ubiquitin ligase complex"/>
    <property type="evidence" value="ECO:0007669"/>
    <property type="project" value="TreeGrafter"/>
</dbReference>
<dbReference type="OrthoDB" id="423607at2759"/>
<dbReference type="PANTHER" id="PTHR13318">
    <property type="entry name" value="PARTNER OF PAIRED, ISOFORM B-RELATED"/>
    <property type="match status" value="1"/>
</dbReference>
<proteinExistence type="predicted"/>
<evidence type="ECO:0000256" key="1">
    <source>
        <dbReference type="SAM" id="MobiDB-lite"/>
    </source>
</evidence>
<organism evidence="2 3">
    <name type="scientific">Artemisia annua</name>
    <name type="common">Sweet wormwood</name>
    <dbReference type="NCBI Taxonomy" id="35608"/>
    <lineage>
        <taxon>Eukaryota</taxon>
        <taxon>Viridiplantae</taxon>
        <taxon>Streptophyta</taxon>
        <taxon>Embryophyta</taxon>
        <taxon>Tracheophyta</taxon>
        <taxon>Spermatophyta</taxon>
        <taxon>Magnoliopsida</taxon>
        <taxon>eudicotyledons</taxon>
        <taxon>Gunneridae</taxon>
        <taxon>Pentapetalae</taxon>
        <taxon>asterids</taxon>
        <taxon>campanulids</taxon>
        <taxon>Asterales</taxon>
        <taxon>Asteraceae</taxon>
        <taxon>Asteroideae</taxon>
        <taxon>Anthemideae</taxon>
        <taxon>Artemisiinae</taxon>
        <taxon>Artemisia</taxon>
    </lineage>
</organism>